<comment type="caution">
    <text evidence="1">The sequence shown here is derived from an EMBL/GenBank/DDBJ whole genome shotgun (WGS) entry which is preliminary data.</text>
</comment>
<dbReference type="RefSeq" id="WP_012602722.1">
    <property type="nucleotide sequence ID" value="NZ_CP053247.1"/>
</dbReference>
<accession>A0A148HSH4</accession>
<dbReference type="AlphaFoldDB" id="A0A148HSH4"/>
<sequence length="66" mass="7238">MRAFVILPWAVNNCAEIDAVNKALKDNSSLHDLEMATVHTGDGSAFPNCRNCQEIFKYLGINVLTG</sequence>
<protein>
    <submittedName>
        <fullName evidence="1">Uncharacterized protein</fullName>
    </submittedName>
</protein>
<name>A0A148HSH4_ECOLX</name>
<dbReference type="Proteomes" id="UP000272662">
    <property type="component" value="Unassembled WGS sequence"/>
</dbReference>
<evidence type="ECO:0000313" key="2">
    <source>
        <dbReference type="Proteomes" id="UP000272662"/>
    </source>
</evidence>
<gene>
    <name evidence="1" type="ORF">DU321_02235</name>
</gene>
<reference evidence="1 2" key="1">
    <citation type="submission" date="2018-11" db="EMBL/GenBank/DDBJ databases">
        <title>E. coli isolates of the female bladder.</title>
        <authorList>
            <person name="Garretto A."/>
            <person name="Miller-Ensminger T."/>
            <person name="Wolfe A.J."/>
            <person name="Putonti C."/>
        </authorList>
    </citation>
    <scope>NUCLEOTIDE SEQUENCE [LARGE SCALE GENOMIC DNA]</scope>
    <source>
        <strain evidence="1 2">UMB1727</strain>
    </source>
</reference>
<dbReference type="EMBL" id="RRVG01000001">
    <property type="protein sequence ID" value="RRL51909.1"/>
    <property type="molecule type" value="Genomic_DNA"/>
</dbReference>
<proteinExistence type="predicted"/>
<evidence type="ECO:0000313" key="1">
    <source>
        <dbReference type="EMBL" id="RRL51909.1"/>
    </source>
</evidence>
<organism evidence="1 2">
    <name type="scientific">Escherichia coli</name>
    <dbReference type="NCBI Taxonomy" id="562"/>
    <lineage>
        <taxon>Bacteria</taxon>
        <taxon>Pseudomonadati</taxon>
        <taxon>Pseudomonadota</taxon>
        <taxon>Gammaproteobacteria</taxon>
        <taxon>Enterobacterales</taxon>
        <taxon>Enterobacteriaceae</taxon>
        <taxon>Escherichia</taxon>
    </lineage>
</organism>